<dbReference type="EMBL" id="VFLP01000067">
    <property type="protein sequence ID" value="TRX89482.1"/>
    <property type="molecule type" value="Genomic_DNA"/>
</dbReference>
<organism evidence="2 3">
    <name type="scientific">Xylaria flabelliformis</name>
    <dbReference type="NCBI Taxonomy" id="2512241"/>
    <lineage>
        <taxon>Eukaryota</taxon>
        <taxon>Fungi</taxon>
        <taxon>Dikarya</taxon>
        <taxon>Ascomycota</taxon>
        <taxon>Pezizomycotina</taxon>
        <taxon>Sordariomycetes</taxon>
        <taxon>Xylariomycetidae</taxon>
        <taxon>Xylariales</taxon>
        <taxon>Xylariaceae</taxon>
        <taxon>Xylaria</taxon>
    </lineage>
</organism>
<dbReference type="OrthoDB" id="4675756at2759"/>
<protein>
    <submittedName>
        <fullName evidence="2">Uncharacterized protein</fullName>
    </submittedName>
</protein>
<feature type="compositionally biased region" description="Acidic residues" evidence="1">
    <location>
        <begin position="269"/>
        <end position="278"/>
    </location>
</feature>
<comment type="caution">
    <text evidence="2">The sequence shown here is derived from an EMBL/GenBank/DDBJ whole genome shotgun (WGS) entry which is preliminary data.</text>
</comment>
<evidence type="ECO:0000256" key="1">
    <source>
        <dbReference type="SAM" id="MobiDB-lite"/>
    </source>
</evidence>
<dbReference type="AlphaFoldDB" id="A0A553HNF0"/>
<feature type="region of interest" description="Disordered" evidence="1">
    <location>
        <begin position="269"/>
        <end position="288"/>
    </location>
</feature>
<sequence>MVADGQFKYRTVKQAVRFLGTGTHVYVPTSRDKPEALTYKAYQLVDISHLVEMMLDFPRFAVLAQPDRFRNIVTYAGAISFVASRLAKLNATQSIEFKPNLVVADTTAVGRIADTFHAYFDGELTVYLICGEGEDVHYDSFKAKTPLSVHDDDSFKLILGELDRSDIETAKTIFVMSYQHLFKSHYTTNLISIKSLSEVDRERLGLIDIEDADTLPIEDTPSKRFTPSPSKRVARSPSLVREGSKHELVPIHEPKNYLDFGIVVCEEKNEEDAEDGADDTSRDNSRRARSISALKRDSLILAVEQPILDYRHVLRYLRLGIRNVPKLPAFPDDCPLTRFYHDDFDPEIAVISKEYGARTGQKRKLESGCQPLVQMKSPTEEGESVAKLYYTKGIRWWLFSPRLLWLTARQMNFDPGLCQPVVDSIISQLILQRDDSTTL</sequence>
<keyword evidence="3" id="KW-1185">Reference proteome</keyword>
<name>A0A553HNF0_9PEZI</name>
<evidence type="ECO:0000313" key="2">
    <source>
        <dbReference type="EMBL" id="TRX89482.1"/>
    </source>
</evidence>
<dbReference type="Proteomes" id="UP000319160">
    <property type="component" value="Unassembled WGS sequence"/>
</dbReference>
<evidence type="ECO:0000313" key="3">
    <source>
        <dbReference type="Proteomes" id="UP000319160"/>
    </source>
</evidence>
<accession>A0A553HNF0</accession>
<gene>
    <name evidence="2" type="ORF">FHL15_009651</name>
</gene>
<proteinExistence type="predicted"/>
<reference evidence="3" key="1">
    <citation type="submission" date="2019-06" db="EMBL/GenBank/DDBJ databases">
        <title>Draft genome sequence of the griseofulvin-producing fungus Xylaria cubensis strain G536.</title>
        <authorList>
            <person name="Mead M.E."/>
            <person name="Raja H.A."/>
            <person name="Steenwyk J.L."/>
            <person name="Knowles S.L."/>
            <person name="Oberlies N.H."/>
            <person name="Rokas A."/>
        </authorList>
    </citation>
    <scope>NUCLEOTIDE SEQUENCE [LARGE SCALE GENOMIC DNA]</scope>
    <source>
        <strain evidence="3">G536</strain>
    </source>
</reference>